<evidence type="ECO:0000256" key="1">
    <source>
        <dbReference type="SAM" id="MobiDB-lite"/>
    </source>
</evidence>
<gene>
    <name evidence="3" type="ORF">GP2_031_00220</name>
</gene>
<accession>A0ABQ0INX4</accession>
<proteinExistence type="predicted"/>
<sequence>MADLSGRRGATALDRRPDGARAGSPRLRPTRHSSGSGHRTDRGQLGVRHRRSTTYILTTIATLIGLIVLSGCGGESSPSASSTTAAPTAPPTNVVWTSFAGVKVPAADEGPRNNRYQSVPTGYARTGAGAALAAISATIRMSVADDNTWPRVVGTLVAPSEARDQWSVNRVQISITQPVPKDKAPRVIGYTVESFTPDKATIGIVDRQSDDSLTKTTTTVKWVVSGDWLLELPPVDNTTNRVQALDAPPASMIHLPESN</sequence>
<feature type="domain" description="DUF8175" evidence="2">
    <location>
        <begin position="77"/>
        <end position="243"/>
    </location>
</feature>
<feature type="region of interest" description="Disordered" evidence="1">
    <location>
        <begin position="1"/>
        <end position="47"/>
    </location>
</feature>
<keyword evidence="4" id="KW-1185">Reference proteome</keyword>
<dbReference type="Pfam" id="PF26526">
    <property type="entry name" value="DUF8175"/>
    <property type="match status" value="1"/>
</dbReference>
<evidence type="ECO:0000259" key="2">
    <source>
        <dbReference type="Pfam" id="PF26526"/>
    </source>
</evidence>
<evidence type="ECO:0000313" key="3">
    <source>
        <dbReference type="EMBL" id="GAC85210.1"/>
    </source>
</evidence>
<organism evidence="3 4">
    <name type="scientific">Gordonia paraffinivorans NBRC 108238</name>
    <dbReference type="NCBI Taxonomy" id="1223543"/>
    <lineage>
        <taxon>Bacteria</taxon>
        <taxon>Bacillati</taxon>
        <taxon>Actinomycetota</taxon>
        <taxon>Actinomycetes</taxon>
        <taxon>Mycobacteriales</taxon>
        <taxon>Gordoniaceae</taxon>
        <taxon>Gordonia</taxon>
    </lineage>
</organism>
<dbReference type="Proteomes" id="UP000035021">
    <property type="component" value="Unassembled WGS sequence"/>
</dbReference>
<reference evidence="3 4" key="1">
    <citation type="submission" date="2013-02" db="EMBL/GenBank/DDBJ databases">
        <title>Whole genome shotgun sequence of Gordonia paraffinivorans NBRC 108238.</title>
        <authorList>
            <person name="Isaki-Nakamura S."/>
            <person name="Hosoyama A."/>
            <person name="Tsuchikane K."/>
            <person name="Ando Y."/>
            <person name="Baba S."/>
            <person name="Ohji S."/>
            <person name="Hamada M."/>
            <person name="Tamura T."/>
            <person name="Yamazoe A."/>
            <person name="Yamazaki S."/>
            <person name="Fujita N."/>
        </authorList>
    </citation>
    <scope>NUCLEOTIDE SEQUENCE [LARGE SCALE GENOMIC DNA]</scope>
    <source>
        <strain evidence="3 4">NBRC 108238</strain>
    </source>
</reference>
<evidence type="ECO:0000313" key="4">
    <source>
        <dbReference type="Proteomes" id="UP000035021"/>
    </source>
</evidence>
<dbReference type="EMBL" id="BAOQ01000031">
    <property type="protein sequence ID" value="GAC85210.1"/>
    <property type="molecule type" value="Genomic_DNA"/>
</dbReference>
<name>A0ABQ0INX4_9ACTN</name>
<dbReference type="InterPro" id="IPR058488">
    <property type="entry name" value="DUF8175"/>
</dbReference>
<comment type="caution">
    <text evidence="3">The sequence shown here is derived from an EMBL/GenBank/DDBJ whole genome shotgun (WGS) entry which is preliminary data.</text>
</comment>
<protein>
    <recommendedName>
        <fullName evidence="2">DUF8175 domain-containing protein</fullName>
    </recommendedName>
</protein>